<name>A0ABY5BCK2_BURGL</name>
<organism evidence="1 2">
    <name type="scientific">Burkholderia glumae</name>
    <name type="common">Pseudomonas glumae</name>
    <dbReference type="NCBI Taxonomy" id="337"/>
    <lineage>
        <taxon>Bacteria</taxon>
        <taxon>Pseudomonadati</taxon>
        <taxon>Pseudomonadota</taxon>
        <taxon>Betaproteobacteria</taxon>
        <taxon>Burkholderiales</taxon>
        <taxon>Burkholderiaceae</taxon>
        <taxon>Burkholderia</taxon>
    </lineage>
</organism>
<evidence type="ECO:0000313" key="1">
    <source>
        <dbReference type="EMBL" id="USS44139.1"/>
    </source>
</evidence>
<dbReference type="EMBL" id="CP099584">
    <property type="protein sequence ID" value="USS44139.1"/>
    <property type="molecule type" value="Genomic_DNA"/>
</dbReference>
<accession>A0ABY5BCK2</accession>
<keyword evidence="1" id="KW-0614">Plasmid</keyword>
<evidence type="ECO:0000313" key="2">
    <source>
        <dbReference type="Proteomes" id="UP001056386"/>
    </source>
</evidence>
<sequence>MGINNTGYACCKFCGAEFRLFTIFNRDMQSLCKIWKRRHERVCAKKSPAQRRAWARPYIGKDSGESSLTVDLSHAGFNE</sequence>
<keyword evidence="2" id="KW-1185">Reference proteome</keyword>
<protein>
    <submittedName>
        <fullName evidence="1">Uncharacterized protein</fullName>
    </submittedName>
</protein>
<dbReference type="RefSeq" id="WP_252836579.1">
    <property type="nucleotide sequence ID" value="NZ_CP099584.1"/>
</dbReference>
<gene>
    <name evidence="1" type="ORF">NFI99_12670</name>
</gene>
<dbReference type="Proteomes" id="UP001056386">
    <property type="component" value="Plasmid unnamed1"/>
</dbReference>
<proteinExistence type="predicted"/>
<reference evidence="1" key="1">
    <citation type="submission" date="2022-06" db="EMBL/GenBank/DDBJ databases">
        <title>Draft genome sequence of Burkholderia glumae strain GR20004 isolated from rice panicle showing bacterial panicle blight.</title>
        <authorList>
            <person name="Choi S.Y."/>
            <person name="Lee Y.H."/>
        </authorList>
    </citation>
    <scope>NUCLEOTIDE SEQUENCE</scope>
    <source>
        <strain evidence="1">GR20004</strain>
        <plasmid evidence="1">unnamed1</plasmid>
    </source>
</reference>
<geneLocation type="plasmid" evidence="1 2">
    <name>unnamed1</name>
</geneLocation>